<reference evidence="6" key="2">
    <citation type="submission" date="2020-05" db="UniProtKB">
        <authorList>
            <consortium name="EnsemblMetazoa"/>
        </authorList>
    </citation>
    <scope>IDENTIFICATION</scope>
</reference>
<proteinExistence type="predicted"/>
<dbReference type="Proteomes" id="UP000030765">
    <property type="component" value="Unassembled WGS sequence"/>
</dbReference>
<evidence type="ECO:0000313" key="7">
    <source>
        <dbReference type="Proteomes" id="UP000030765"/>
    </source>
</evidence>
<evidence type="ECO:0000313" key="6">
    <source>
        <dbReference type="EnsemblMetazoa" id="ASIC005675-PA"/>
    </source>
</evidence>
<dbReference type="EnsemblMetazoa" id="ASIC005675-RA">
    <property type="protein sequence ID" value="ASIC005675-PA"/>
    <property type="gene ID" value="ASIC005675"/>
</dbReference>
<evidence type="ECO:0000256" key="1">
    <source>
        <dbReference type="ARBA" id="ARBA00004123"/>
    </source>
</evidence>
<feature type="region of interest" description="Disordered" evidence="3">
    <location>
        <begin position="95"/>
        <end position="162"/>
    </location>
</feature>
<comment type="subcellular location">
    <subcellularLocation>
        <location evidence="1">Nucleus</location>
    </subcellularLocation>
</comment>
<dbReference type="InterPro" id="IPR025927">
    <property type="entry name" value="Znf_KANL2-like"/>
</dbReference>
<dbReference type="EMBL" id="ATLV01014080">
    <property type="status" value="NOT_ANNOTATED_CDS"/>
    <property type="molecule type" value="Genomic_DNA"/>
</dbReference>
<dbReference type="PANTHER" id="PTHR16198">
    <property type="match status" value="1"/>
</dbReference>
<dbReference type="OrthoDB" id="10038011at2759"/>
<accession>A0A084VK26</accession>
<reference evidence="5 7" key="1">
    <citation type="journal article" date="2014" name="BMC Genomics">
        <title>Genome sequence of Anopheles sinensis provides insight into genetics basis of mosquito competence for malaria parasites.</title>
        <authorList>
            <person name="Zhou D."/>
            <person name="Zhang D."/>
            <person name="Ding G."/>
            <person name="Shi L."/>
            <person name="Hou Q."/>
            <person name="Ye Y."/>
            <person name="Xu Y."/>
            <person name="Zhou H."/>
            <person name="Xiong C."/>
            <person name="Li S."/>
            <person name="Yu J."/>
            <person name="Hong S."/>
            <person name="Yu X."/>
            <person name="Zou P."/>
            <person name="Chen C."/>
            <person name="Chang X."/>
            <person name="Wang W."/>
            <person name="Lv Y."/>
            <person name="Sun Y."/>
            <person name="Ma L."/>
            <person name="Shen B."/>
            <person name="Zhu C."/>
        </authorList>
    </citation>
    <scope>NUCLEOTIDE SEQUENCE [LARGE SCALE GENOMIC DNA]</scope>
</reference>
<feature type="compositionally biased region" description="Polar residues" evidence="3">
    <location>
        <begin position="120"/>
        <end position="132"/>
    </location>
</feature>
<dbReference type="EMBL" id="ATLV01014079">
    <property type="status" value="NOT_ANNOTATED_CDS"/>
    <property type="molecule type" value="Genomic_DNA"/>
</dbReference>
<evidence type="ECO:0000256" key="3">
    <source>
        <dbReference type="SAM" id="MobiDB-lite"/>
    </source>
</evidence>
<dbReference type="STRING" id="74873.A0A084VK26"/>
<dbReference type="VEuPathDB" id="VectorBase:ASIC005675"/>
<dbReference type="OMA" id="LVMTSHC"/>
<feature type="compositionally biased region" description="Polar residues" evidence="3">
    <location>
        <begin position="32"/>
        <end position="52"/>
    </location>
</feature>
<name>A0A084VK26_ANOSI</name>
<keyword evidence="7" id="KW-1185">Reference proteome</keyword>
<dbReference type="PANTHER" id="PTHR16198:SF2">
    <property type="entry name" value="INO80 COMPLEX SUBUNIT D"/>
    <property type="match status" value="1"/>
</dbReference>
<feature type="domain" description="KANL2-like probable zinc-finger" evidence="4">
    <location>
        <begin position="417"/>
        <end position="477"/>
    </location>
</feature>
<evidence type="ECO:0000313" key="5">
    <source>
        <dbReference type="EMBL" id="KFB38320.1"/>
    </source>
</evidence>
<gene>
    <name evidence="5" type="ORF">ZHAS_00005675</name>
</gene>
<sequence>MTGVANGSLLVKVNSSGPVVGAINTTGVSKTAASLDNQASPQARRSSGQQSLLIGAATEKSLSQQQTLVTNSAAAADSTTLSRSPLSVMKSEANKEIAASPTDHVIGSLNEPRNGGGKIKQQSGRKSVTKATAKQPKAGKRTYTQRLQEERQGKPKCALLPPTTSLVMSPGVPNAAASAPEPESFQAAFAKMARPTAPEAAYRGGVECKSASSSMPTPKSTKVKKESARKLFGADGNQQDGGEMKPVKLKFVAPKVPGAVAVPITRPKVKEWHAPGAYMFDLKDPGDESDDDVYEERPNTLSFWYEESIAITTVPDSTTGWGMNPRHSVGGMRAGRNNKQADSLQDVKFQIRMLTRDERLELKKAYLQRRVVQCRNGLRMRHISTAKRKLESMATLIKRLDKRRLQAMNQESEKPKCIHEGCDQPALVMTSHCYNHITENKEQRLFQRCTAKFADNSQCRQPVFDISHELVLCKEHAWKHDNHDKMSQEVRSQKKSPSMAAAVSAATAMTAGTPTSLNLVASRKKIKPAPPVVVVRPQKRPKKKKKLRQFVANGGGMVGSVQVKQQQSHTMALHQNVPLSNGVQHIPMMNADDGQTHGIIGSTDLLTICENSSAYASSEDTGVGGLSESELMATQEVIEEIIPFEIGNLLNTNVLSQLAPDALNELLFASGDQEEHDAGAAFEGTTREVEDDIERALEHVKSLDDMAVESANFLGDFLENVDDEMLDGADICSNEQMLQSPNNANDIRGLVHT</sequence>
<dbReference type="AlphaFoldDB" id="A0A084VK26"/>
<organism evidence="5">
    <name type="scientific">Anopheles sinensis</name>
    <name type="common">Mosquito</name>
    <dbReference type="NCBI Taxonomy" id="74873"/>
    <lineage>
        <taxon>Eukaryota</taxon>
        <taxon>Metazoa</taxon>
        <taxon>Ecdysozoa</taxon>
        <taxon>Arthropoda</taxon>
        <taxon>Hexapoda</taxon>
        <taxon>Insecta</taxon>
        <taxon>Pterygota</taxon>
        <taxon>Neoptera</taxon>
        <taxon>Endopterygota</taxon>
        <taxon>Diptera</taxon>
        <taxon>Nematocera</taxon>
        <taxon>Culicoidea</taxon>
        <taxon>Culicidae</taxon>
        <taxon>Anophelinae</taxon>
        <taxon>Anopheles</taxon>
    </lineage>
</organism>
<keyword evidence="2" id="KW-0539">Nucleus</keyword>
<dbReference type="Pfam" id="PF13891">
    <property type="entry name" value="zf-C3HC3H_KANSL2"/>
    <property type="match status" value="1"/>
</dbReference>
<protein>
    <submittedName>
        <fullName evidence="6">Zf-C3Hc3H domain-containing protein</fullName>
    </submittedName>
</protein>
<dbReference type="VEuPathDB" id="VectorBase:ASIS008546"/>
<evidence type="ECO:0000256" key="2">
    <source>
        <dbReference type="ARBA" id="ARBA00023242"/>
    </source>
</evidence>
<dbReference type="EMBL" id="KE524939">
    <property type="protein sequence ID" value="KFB38320.1"/>
    <property type="molecule type" value="Genomic_DNA"/>
</dbReference>
<feature type="region of interest" description="Disordered" evidence="3">
    <location>
        <begin position="32"/>
        <end position="54"/>
    </location>
</feature>
<evidence type="ECO:0000259" key="4">
    <source>
        <dbReference type="Pfam" id="PF13891"/>
    </source>
</evidence>
<dbReference type="GO" id="GO:0005634">
    <property type="term" value="C:nucleus"/>
    <property type="evidence" value="ECO:0007669"/>
    <property type="project" value="UniProtKB-SubCell"/>
</dbReference>